<keyword evidence="1" id="KW-0547">Nucleotide-binding</keyword>
<evidence type="ECO:0000256" key="1">
    <source>
        <dbReference type="ARBA" id="ARBA00022741"/>
    </source>
</evidence>
<dbReference type="InterPro" id="IPR050905">
    <property type="entry name" value="Plant_NBS-LRR"/>
</dbReference>
<dbReference type="InterPro" id="IPR002182">
    <property type="entry name" value="NB-ARC"/>
</dbReference>
<dbReference type="InterPro" id="IPR042197">
    <property type="entry name" value="Apaf_helical"/>
</dbReference>
<dbReference type="PANTHER" id="PTHR33463">
    <property type="entry name" value="NB-ARC DOMAIN-CONTAINING PROTEIN-RELATED"/>
    <property type="match status" value="1"/>
</dbReference>
<evidence type="ECO:0000256" key="2">
    <source>
        <dbReference type="ARBA" id="ARBA00022821"/>
    </source>
</evidence>
<dbReference type="EMBL" id="CP126661">
    <property type="protein sequence ID" value="WKA03448.1"/>
    <property type="molecule type" value="Genomic_DNA"/>
</dbReference>
<dbReference type="SUPFAM" id="SSF52540">
    <property type="entry name" value="P-loop containing nucleoside triphosphate hydrolases"/>
    <property type="match status" value="1"/>
</dbReference>
<dbReference type="PANTHER" id="PTHR33463:SF198">
    <property type="entry name" value="RPP4C3"/>
    <property type="match status" value="1"/>
</dbReference>
<dbReference type="Gene3D" id="1.10.8.430">
    <property type="entry name" value="Helical domain of apoptotic protease-activating factors"/>
    <property type="match status" value="1"/>
</dbReference>
<evidence type="ECO:0000313" key="5">
    <source>
        <dbReference type="EMBL" id="WKA03448.1"/>
    </source>
</evidence>
<feature type="domain" description="NB-ARC" evidence="4">
    <location>
        <begin position="120"/>
        <end position="185"/>
    </location>
</feature>
<evidence type="ECO:0000259" key="4">
    <source>
        <dbReference type="Pfam" id="PF00931"/>
    </source>
</evidence>
<sequence length="256" mass="28962">MKRKQRRAVSRAVLICIGTTQQHLGVNCGTQRSDKVDNYGSDKAENSHNSCYNSGEKLKDEEVSMATTSTRNGAGSTALEGHEAFESRNLTLEKIMERLRCDDVNMIGIWGMGKMLGFQFQRKDETTRAVELKQRLKKEKILIILDDIWKEVDLEKVGIPSKDDQKKCKIVLASRNEALLRKDMGAQESRETVKECEGLLPVAIVTIAKALKDESLAIWKNALEELRSSAPTNIREVEEKVYSCLEWSYNHLKGNE</sequence>
<protein>
    <recommendedName>
        <fullName evidence="4">NB-ARC domain-containing protein</fullName>
    </recommendedName>
</protein>
<dbReference type="InterPro" id="IPR027417">
    <property type="entry name" value="P-loop_NTPase"/>
</dbReference>
<reference evidence="5 6" key="1">
    <citation type="journal article" date="2023" name="Hortic Res">
        <title>The complete reference genome for grapevine (Vitis vinifera L.) genetics and breeding.</title>
        <authorList>
            <person name="Shi X."/>
            <person name="Cao S."/>
            <person name="Wang X."/>
            <person name="Huang S."/>
            <person name="Wang Y."/>
            <person name="Liu Z."/>
            <person name="Liu W."/>
            <person name="Leng X."/>
            <person name="Peng Y."/>
            <person name="Wang N."/>
            <person name="Wang Y."/>
            <person name="Ma Z."/>
            <person name="Xu X."/>
            <person name="Zhang F."/>
            <person name="Xue H."/>
            <person name="Zhong H."/>
            <person name="Wang Y."/>
            <person name="Zhang K."/>
            <person name="Velt A."/>
            <person name="Avia K."/>
            <person name="Holtgrawe D."/>
            <person name="Grimplet J."/>
            <person name="Matus J.T."/>
            <person name="Ware D."/>
            <person name="Wu X."/>
            <person name="Wang H."/>
            <person name="Liu C."/>
            <person name="Fang Y."/>
            <person name="Rustenholz C."/>
            <person name="Cheng Z."/>
            <person name="Xiao H."/>
            <person name="Zhou Y."/>
        </authorList>
    </citation>
    <scope>NUCLEOTIDE SEQUENCE [LARGE SCALE GENOMIC DNA]</scope>
    <source>
        <strain evidence="6">cv. Pinot noir / PN40024</strain>
        <tissue evidence="5">Leaf</tissue>
    </source>
</reference>
<name>A0ABY9D8Y7_VITVI</name>
<dbReference type="Pfam" id="PF00931">
    <property type="entry name" value="NB-ARC"/>
    <property type="match status" value="1"/>
</dbReference>
<organism evidence="5 6">
    <name type="scientific">Vitis vinifera</name>
    <name type="common">Grape</name>
    <dbReference type="NCBI Taxonomy" id="29760"/>
    <lineage>
        <taxon>Eukaryota</taxon>
        <taxon>Viridiplantae</taxon>
        <taxon>Streptophyta</taxon>
        <taxon>Embryophyta</taxon>
        <taxon>Tracheophyta</taxon>
        <taxon>Spermatophyta</taxon>
        <taxon>Magnoliopsida</taxon>
        <taxon>eudicotyledons</taxon>
        <taxon>Gunneridae</taxon>
        <taxon>Pentapetalae</taxon>
        <taxon>rosids</taxon>
        <taxon>Vitales</taxon>
        <taxon>Vitaceae</taxon>
        <taxon>Viteae</taxon>
        <taxon>Vitis</taxon>
    </lineage>
</organism>
<keyword evidence="2" id="KW-0611">Plant defense</keyword>
<keyword evidence="3" id="KW-0067">ATP-binding</keyword>
<evidence type="ECO:0000313" key="6">
    <source>
        <dbReference type="Proteomes" id="UP001227230"/>
    </source>
</evidence>
<accession>A0ABY9D8Y7</accession>
<evidence type="ECO:0000256" key="3">
    <source>
        <dbReference type="ARBA" id="ARBA00022840"/>
    </source>
</evidence>
<proteinExistence type="predicted"/>
<gene>
    <name evidence="5" type="ORF">VitviT2T_021555</name>
</gene>
<dbReference type="Proteomes" id="UP001227230">
    <property type="component" value="Chromosome 14"/>
</dbReference>
<keyword evidence="6" id="KW-1185">Reference proteome</keyword>